<dbReference type="EMBL" id="BTRK01000001">
    <property type="protein sequence ID" value="GMR30157.1"/>
    <property type="molecule type" value="Genomic_DNA"/>
</dbReference>
<evidence type="ECO:0000313" key="3">
    <source>
        <dbReference type="Proteomes" id="UP001328107"/>
    </source>
</evidence>
<protein>
    <submittedName>
        <fullName evidence="2">Uncharacterized protein</fullName>
    </submittedName>
</protein>
<reference evidence="3" key="1">
    <citation type="submission" date="2022-10" db="EMBL/GenBank/DDBJ databases">
        <title>Genome assembly of Pristionchus species.</title>
        <authorList>
            <person name="Yoshida K."/>
            <person name="Sommer R.J."/>
        </authorList>
    </citation>
    <scope>NUCLEOTIDE SEQUENCE [LARGE SCALE GENOMIC DNA]</scope>
    <source>
        <strain evidence="3">RS5460</strain>
    </source>
</reference>
<organism evidence="2 3">
    <name type="scientific">Pristionchus mayeri</name>
    <dbReference type="NCBI Taxonomy" id="1317129"/>
    <lineage>
        <taxon>Eukaryota</taxon>
        <taxon>Metazoa</taxon>
        <taxon>Ecdysozoa</taxon>
        <taxon>Nematoda</taxon>
        <taxon>Chromadorea</taxon>
        <taxon>Rhabditida</taxon>
        <taxon>Rhabditina</taxon>
        <taxon>Diplogasteromorpha</taxon>
        <taxon>Diplogasteroidea</taxon>
        <taxon>Neodiplogasteridae</taxon>
        <taxon>Pristionchus</taxon>
    </lineage>
</organism>
<evidence type="ECO:0000256" key="1">
    <source>
        <dbReference type="SAM" id="MobiDB-lite"/>
    </source>
</evidence>
<accession>A0AAN4YW99</accession>
<evidence type="ECO:0000313" key="2">
    <source>
        <dbReference type="EMBL" id="GMR30157.1"/>
    </source>
</evidence>
<feature type="non-terminal residue" evidence="2">
    <location>
        <position position="1"/>
    </location>
</feature>
<keyword evidence="3" id="KW-1185">Reference proteome</keyword>
<proteinExistence type="predicted"/>
<feature type="region of interest" description="Disordered" evidence="1">
    <location>
        <begin position="1"/>
        <end position="27"/>
    </location>
</feature>
<dbReference type="Proteomes" id="UP001328107">
    <property type="component" value="Unassembled WGS sequence"/>
</dbReference>
<dbReference type="AlphaFoldDB" id="A0AAN4YW99"/>
<gene>
    <name evidence="2" type="ORF">PMAYCL1PPCAC_00352</name>
</gene>
<sequence>PMRIVPRTRNGVWNPPMRGPAVNPKPANVSVMPKNKFLKVLLGRTFAAAKLQKQDLKFGTRLL</sequence>
<comment type="caution">
    <text evidence="2">The sequence shown here is derived from an EMBL/GenBank/DDBJ whole genome shotgun (WGS) entry which is preliminary data.</text>
</comment>
<name>A0AAN4YW99_9BILA</name>